<dbReference type="Pfam" id="PF18911">
    <property type="entry name" value="PKD_4"/>
    <property type="match status" value="1"/>
</dbReference>
<dbReference type="InterPro" id="IPR035986">
    <property type="entry name" value="PKD_dom_sf"/>
</dbReference>
<dbReference type="Gene3D" id="2.60.40.10">
    <property type="entry name" value="Immunoglobulins"/>
    <property type="match status" value="1"/>
</dbReference>
<sequence length="323" mass="32140">MSVAFRRAAGGTFADSFTITRGAANQAPVAAFSPSCTNLACSVDATASSDPDGTIASYAWDWGDGSAAGSGATARHTYAAGGTYAITLTVTDDTGATGTTTRSVSVAPATVIASDAFGRTVTGAWGPADTGGNWTISGPAASFSVGGGTGQLRFAAGNGLWAALAAPSSTTTDVTASIGMDKVPTGSGMYVSVTGRRVAGVGEYRGKVRLQPDGAVAVSLHRTNAAGVETGLAADATVSGLSIAPGQRLMARVQVYGTAPTTIRMRVWKVGATEPTTWQRSVTDATAGYQVPGGLGLFGYLSSGATNGPVVLSVDDLQAVPGP</sequence>
<comment type="caution">
    <text evidence="2">The sequence shown here is derived from an EMBL/GenBank/DDBJ whole genome shotgun (WGS) entry which is preliminary data.</text>
</comment>
<dbReference type="AlphaFoldDB" id="A0A849HHF9"/>
<evidence type="ECO:0000313" key="3">
    <source>
        <dbReference type="Proteomes" id="UP000588586"/>
    </source>
</evidence>
<dbReference type="Proteomes" id="UP000588586">
    <property type="component" value="Unassembled WGS sequence"/>
</dbReference>
<dbReference type="SUPFAM" id="SSF49299">
    <property type="entry name" value="PKD domain"/>
    <property type="match status" value="1"/>
</dbReference>
<dbReference type="SMART" id="SM00089">
    <property type="entry name" value="PKD"/>
    <property type="match status" value="1"/>
</dbReference>
<dbReference type="GO" id="GO:0005975">
    <property type="term" value="P:carbohydrate metabolic process"/>
    <property type="evidence" value="ECO:0007669"/>
    <property type="project" value="UniProtKB-ARBA"/>
</dbReference>
<dbReference type="EMBL" id="JABEPQ010000001">
    <property type="protein sequence ID" value="NNM46014.1"/>
    <property type="molecule type" value="Genomic_DNA"/>
</dbReference>
<accession>A0A849HHF9</accession>
<dbReference type="InterPro" id="IPR013783">
    <property type="entry name" value="Ig-like_fold"/>
</dbReference>
<dbReference type="PROSITE" id="PS50093">
    <property type="entry name" value="PKD"/>
    <property type="match status" value="1"/>
</dbReference>
<proteinExistence type="predicted"/>
<keyword evidence="3" id="KW-1185">Reference proteome</keyword>
<dbReference type="InterPro" id="IPR022409">
    <property type="entry name" value="PKD/Chitinase_dom"/>
</dbReference>
<protein>
    <submittedName>
        <fullName evidence="2">PKD domain-containing protein</fullName>
    </submittedName>
</protein>
<name>A0A849HHF9_9MICO</name>
<evidence type="ECO:0000313" key="2">
    <source>
        <dbReference type="EMBL" id="NNM46014.1"/>
    </source>
</evidence>
<reference evidence="2 3" key="1">
    <citation type="submission" date="2020-04" db="EMBL/GenBank/DDBJ databases">
        <title>Knoellia sp. isolate from air conditioner.</title>
        <authorList>
            <person name="Chea S."/>
            <person name="Kim D.-U."/>
        </authorList>
    </citation>
    <scope>NUCLEOTIDE SEQUENCE [LARGE SCALE GENOMIC DNA]</scope>
    <source>
        <strain evidence="2 3">DB2414S</strain>
    </source>
</reference>
<dbReference type="CDD" id="cd00146">
    <property type="entry name" value="PKD"/>
    <property type="match status" value="1"/>
</dbReference>
<dbReference type="InterPro" id="IPR000601">
    <property type="entry name" value="PKD_dom"/>
</dbReference>
<feature type="domain" description="PKD" evidence="1">
    <location>
        <begin position="24"/>
        <end position="106"/>
    </location>
</feature>
<organism evidence="2 3">
    <name type="scientific">Knoellia koreensis</name>
    <dbReference type="NCBI Taxonomy" id="2730921"/>
    <lineage>
        <taxon>Bacteria</taxon>
        <taxon>Bacillati</taxon>
        <taxon>Actinomycetota</taxon>
        <taxon>Actinomycetes</taxon>
        <taxon>Micrococcales</taxon>
        <taxon>Intrasporangiaceae</taxon>
        <taxon>Knoellia</taxon>
    </lineage>
</organism>
<evidence type="ECO:0000259" key="1">
    <source>
        <dbReference type="PROSITE" id="PS50093"/>
    </source>
</evidence>
<gene>
    <name evidence="2" type="ORF">HJG52_08335</name>
</gene>